<dbReference type="InterPro" id="IPR051538">
    <property type="entry name" value="Acyl-CoA_Synth/Transferase"/>
</dbReference>
<dbReference type="Gene3D" id="3.40.50.261">
    <property type="entry name" value="Succinyl-CoA synthetase domains"/>
    <property type="match status" value="2"/>
</dbReference>
<dbReference type="Pfam" id="PF13549">
    <property type="entry name" value="ATP-grasp_5"/>
    <property type="match status" value="1"/>
</dbReference>
<dbReference type="RefSeq" id="WP_147849901.1">
    <property type="nucleotide sequence ID" value="NZ_VDUZ01000034.1"/>
</dbReference>
<dbReference type="PANTHER" id="PTHR43334:SF1">
    <property type="entry name" value="3-HYDROXYPROPIONATE--COA LIGASE [ADP-FORMING]"/>
    <property type="match status" value="1"/>
</dbReference>
<feature type="domain" description="N-acetyltransferase" evidence="5">
    <location>
        <begin position="654"/>
        <end position="810"/>
    </location>
</feature>
<keyword evidence="7" id="KW-1185">Reference proteome</keyword>
<dbReference type="InterPro" id="IPR000182">
    <property type="entry name" value="GNAT_dom"/>
</dbReference>
<keyword evidence="6" id="KW-0808">Transferase</keyword>
<keyword evidence="3" id="KW-0547">Nucleotide-binding</keyword>
<dbReference type="Pfam" id="PF13607">
    <property type="entry name" value="Succ_CoA_lig"/>
    <property type="match status" value="1"/>
</dbReference>
<proteinExistence type="predicted"/>
<dbReference type="InterPro" id="IPR003781">
    <property type="entry name" value="CoA-bd"/>
</dbReference>
<dbReference type="SUPFAM" id="SSF52210">
    <property type="entry name" value="Succinyl-CoA synthetase domains"/>
    <property type="match status" value="2"/>
</dbReference>
<name>A0A5C8PER0_9HYPH</name>
<dbReference type="Pfam" id="PF13380">
    <property type="entry name" value="CoA_binding_2"/>
    <property type="match status" value="1"/>
</dbReference>
<evidence type="ECO:0000256" key="4">
    <source>
        <dbReference type="ARBA" id="ARBA00022840"/>
    </source>
</evidence>
<dbReference type="GO" id="GO:0016747">
    <property type="term" value="F:acyltransferase activity, transferring groups other than amino-acyl groups"/>
    <property type="evidence" value="ECO:0007669"/>
    <property type="project" value="InterPro"/>
</dbReference>
<dbReference type="InterPro" id="IPR032875">
    <property type="entry name" value="Succ_CoA_lig_flav_dom"/>
</dbReference>
<dbReference type="Gene3D" id="3.40.630.30">
    <property type="match status" value="1"/>
</dbReference>
<dbReference type="Pfam" id="PF13302">
    <property type="entry name" value="Acetyltransf_3"/>
    <property type="match status" value="1"/>
</dbReference>
<reference evidence="6 7" key="1">
    <citation type="submission" date="2019-06" db="EMBL/GenBank/DDBJ databases">
        <title>New taxonomy in bacterial strain CC-CFT640, isolated from vineyard.</title>
        <authorList>
            <person name="Lin S.-Y."/>
            <person name="Tsai C.-F."/>
            <person name="Young C.-C."/>
        </authorList>
    </citation>
    <scope>NUCLEOTIDE SEQUENCE [LARGE SCALE GENOMIC DNA]</scope>
    <source>
        <strain evidence="6 7">CC-CFT640</strain>
    </source>
</reference>
<evidence type="ECO:0000256" key="3">
    <source>
        <dbReference type="ARBA" id="ARBA00022741"/>
    </source>
</evidence>
<dbReference type="InterPro" id="IPR016181">
    <property type="entry name" value="Acyl_CoA_acyltransferase"/>
</dbReference>
<dbReference type="OrthoDB" id="9807426at2"/>
<dbReference type="AlphaFoldDB" id="A0A5C8PER0"/>
<dbReference type="PANTHER" id="PTHR43334">
    <property type="entry name" value="ACETATE--COA LIGASE [ADP-FORMING]"/>
    <property type="match status" value="1"/>
</dbReference>
<protein>
    <submittedName>
        <fullName evidence="6">Bifunctional acetate--CoA ligase family protein/GNAT family N-acetyltransferase</fullName>
    </submittedName>
</protein>
<dbReference type="Gene3D" id="3.30.470.20">
    <property type="entry name" value="ATP-grasp fold, B domain"/>
    <property type="match status" value="1"/>
</dbReference>
<sequence length="810" mass="86762">MSLRHLDALLKPRSIALIGASARPGSVGALLMDKLGDGRFTGEVWPVNPKGHLEAGRAAFRDLCDLPATPDLAVIATPGRVVPGILHRLARRGGKAAIVLADDLGGGDEARRAKAERVLARIARRRGLRVLGPASVGLQSPGIGLDASLSPTRAPTGDLAFVTQSAAVASAAVDWAAARRIGFSHAVTLGDMVDLDFGVLLDWLALDEGTRAILLHIESVKDARYFMSAARAAARAKPVIVLKTGRSLAAARVVHARAGAIGGDDVYDAAFRRAGMLRVADLDELFEATATLAANRQPLGSRLAILANGGGLGVVAVDTLLDLGGRLAVIEAGALGRPTWAHGNPLDVTSDAPAERYAEAARALLAAPSVDAVLAIHAPSPFVPAAAPAQALIDAAASNRKPVFASWVGGASQEAARRLFVDAGIPSHETPRQAVRGFMQLVNFRRNRETLMETPASQPETFVVDTVRARQVIAAARAEDRLELTPEESLRMLQAAAIATAPTFRPIEGSAYDLAAALRSDPMFGPVLVFGRGGRVGRRLDDRALALPPLNMALAHDVMMRTRVWRLLQGGEGQRAAALDALALTLIKVAQIAVDLPEVESLRIEPLRVDARAAVAMSAHIVLMPPERTGSRLVIRPYPKELESTERLRDGRAFLLRPVRPEDEPLLIDMSARMTREDVRLRFFAPLPRLSHEMAARLTQLDYDRQMALVALGADADSARHAWGVVRIAADPDNETAEFAITVRSDMKGQGLGSLLMERITTYARDRGLKTLMGFVLSENEPMLSLSRRLGFKPTRVPDEPTVQKIVLRL</sequence>
<evidence type="ECO:0000259" key="5">
    <source>
        <dbReference type="PROSITE" id="PS51186"/>
    </source>
</evidence>
<dbReference type="GO" id="GO:0005524">
    <property type="term" value="F:ATP binding"/>
    <property type="evidence" value="ECO:0007669"/>
    <property type="project" value="UniProtKB-KW"/>
</dbReference>
<keyword evidence="2 6" id="KW-0436">Ligase</keyword>
<evidence type="ECO:0000313" key="7">
    <source>
        <dbReference type="Proteomes" id="UP000321638"/>
    </source>
</evidence>
<dbReference type="SMART" id="SM00881">
    <property type="entry name" value="CoA_binding"/>
    <property type="match status" value="1"/>
</dbReference>
<accession>A0A5C8PER0</accession>
<dbReference type="SUPFAM" id="SSF51735">
    <property type="entry name" value="NAD(P)-binding Rossmann-fold domains"/>
    <property type="match status" value="1"/>
</dbReference>
<dbReference type="Gene3D" id="3.40.50.720">
    <property type="entry name" value="NAD(P)-binding Rossmann-like Domain"/>
    <property type="match status" value="1"/>
</dbReference>
<dbReference type="SUPFAM" id="SSF55729">
    <property type="entry name" value="Acyl-CoA N-acyltransferases (Nat)"/>
    <property type="match status" value="1"/>
</dbReference>
<gene>
    <name evidence="6" type="ORF">FHP25_25960</name>
</gene>
<comment type="caution">
    <text evidence="6">The sequence shown here is derived from an EMBL/GenBank/DDBJ whole genome shotgun (WGS) entry which is preliminary data.</text>
</comment>
<dbReference type="InterPro" id="IPR036291">
    <property type="entry name" value="NAD(P)-bd_dom_sf"/>
</dbReference>
<evidence type="ECO:0000256" key="1">
    <source>
        <dbReference type="ARBA" id="ARBA00022532"/>
    </source>
</evidence>
<dbReference type="GO" id="GO:0006099">
    <property type="term" value="P:tricarboxylic acid cycle"/>
    <property type="evidence" value="ECO:0007669"/>
    <property type="project" value="UniProtKB-KW"/>
</dbReference>
<dbReference type="PROSITE" id="PS51186">
    <property type="entry name" value="GNAT"/>
    <property type="match status" value="1"/>
</dbReference>
<keyword evidence="1" id="KW-0816">Tricarboxylic acid cycle</keyword>
<dbReference type="Proteomes" id="UP000321638">
    <property type="component" value="Unassembled WGS sequence"/>
</dbReference>
<dbReference type="EMBL" id="VDUZ01000034">
    <property type="protein sequence ID" value="TXL72280.1"/>
    <property type="molecule type" value="Genomic_DNA"/>
</dbReference>
<evidence type="ECO:0000313" key="6">
    <source>
        <dbReference type="EMBL" id="TXL72280.1"/>
    </source>
</evidence>
<dbReference type="InterPro" id="IPR016102">
    <property type="entry name" value="Succinyl-CoA_synth-like"/>
</dbReference>
<evidence type="ECO:0000256" key="2">
    <source>
        <dbReference type="ARBA" id="ARBA00022598"/>
    </source>
</evidence>
<organism evidence="6 7">
    <name type="scientific">Vineibacter terrae</name>
    <dbReference type="NCBI Taxonomy" id="2586908"/>
    <lineage>
        <taxon>Bacteria</taxon>
        <taxon>Pseudomonadati</taxon>
        <taxon>Pseudomonadota</taxon>
        <taxon>Alphaproteobacteria</taxon>
        <taxon>Hyphomicrobiales</taxon>
        <taxon>Vineibacter</taxon>
    </lineage>
</organism>
<dbReference type="GO" id="GO:0016874">
    <property type="term" value="F:ligase activity"/>
    <property type="evidence" value="ECO:0007669"/>
    <property type="project" value="UniProtKB-KW"/>
</dbReference>
<keyword evidence="4" id="KW-0067">ATP-binding</keyword>